<dbReference type="Gene3D" id="3.90.1140.10">
    <property type="entry name" value="Cyclic phosphodiesterase"/>
    <property type="match status" value="1"/>
</dbReference>
<gene>
    <name evidence="2" type="ORF">GCM10023196_046090</name>
</gene>
<dbReference type="InterPro" id="IPR009097">
    <property type="entry name" value="Cyclic_Pdiesterase"/>
</dbReference>
<organism evidence="2 3">
    <name type="scientific">Actinoallomurus vinaceus</name>
    <dbReference type="NCBI Taxonomy" id="1080074"/>
    <lineage>
        <taxon>Bacteria</taxon>
        <taxon>Bacillati</taxon>
        <taxon>Actinomycetota</taxon>
        <taxon>Actinomycetes</taxon>
        <taxon>Streptosporangiales</taxon>
        <taxon>Thermomonosporaceae</taxon>
        <taxon>Actinoallomurus</taxon>
    </lineage>
</organism>
<comment type="caution">
    <text evidence="2">The sequence shown here is derived from an EMBL/GenBank/DDBJ whole genome shotgun (WGS) entry which is preliminary data.</text>
</comment>
<evidence type="ECO:0008006" key="4">
    <source>
        <dbReference type="Google" id="ProtNLM"/>
    </source>
</evidence>
<protein>
    <recommendedName>
        <fullName evidence="4">2'-5' RNA ligase</fullName>
    </recommendedName>
</protein>
<feature type="region of interest" description="Disordered" evidence="1">
    <location>
        <begin position="112"/>
        <end position="131"/>
    </location>
</feature>
<name>A0ABP8UDI7_9ACTN</name>
<keyword evidence="3" id="KW-1185">Reference proteome</keyword>
<evidence type="ECO:0000256" key="1">
    <source>
        <dbReference type="SAM" id="MobiDB-lite"/>
    </source>
</evidence>
<proteinExistence type="predicted"/>
<dbReference type="EMBL" id="BAABHK010000006">
    <property type="protein sequence ID" value="GAA4628689.1"/>
    <property type="molecule type" value="Genomic_DNA"/>
</dbReference>
<accession>A0ABP8UDI7</accession>
<reference evidence="3" key="1">
    <citation type="journal article" date="2019" name="Int. J. Syst. Evol. Microbiol.">
        <title>The Global Catalogue of Microorganisms (GCM) 10K type strain sequencing project: providing services to taxonomists for standard genome sequencing and annotation.</title>
        <authorList>
            <consortium name="The Broad Institute Genomics Platform"/>
            <consortium name="The Broad Institute Genome Sequencing Center for Infectious Disease"/>
            <person name="Wu L."/>
            <person name="Ma J."/>
        </authorList>
    </citation>
    <scope>NUCLEOTIDE SEQUENCE [LARGE SCALE GENOMIC DNA]</scope>
    <source>
        <strain evidence="3">JCM 17939</strain>
    </source>
</reference>
<evidence type="ECO:0000313" key="2">
    <source>
        <dbReference type="EMBL" id="GAA4628689.1"/>
    </source>
</evidence>
<dbReference type="Proteomes" id="UP001501442">
    <property type="component" value="Unassembled WGS sequence"/>
</dbReference>
<sequence length="131" mass="14390">MPVSLRKIIYHPEAIMVRVDPGDALQPLVEMLETATCEVTGKLSLRESKTWMPHVTLCYSTTNQPAQPLIDALGYELPPCNATVSAVSLIVQEGAERRWDWHPVAEVRLGQAESVASRGQRPARSAQNAAD</sequence>
<dbReference type="SUPFAM" id="SSF55144">
    <property type="entry name" value="LigT-like"/>
    <property type="match status" value="1"/>
</dbReference>
<dbReference type="Pfam" id="PF13563">
    <property type="entry name" value="2_5_RNA_ligase2"/>
    <property type="match status" value="1"/>
</dbReference>
<evidence type="ECO:0000313" key="3">
    <source>
        <dbReference type="Proteomes" id="UP001501442"/>
    </source>
</evidence>